<dbReference type="PANTHER" id="PTHR40640">
    <property type="entry name" value="ANCHORED GLYCOPROTEIN, PUTATIVE (AFU_ORTHOLOGUE AFUA_8G04860)-RELATED"/>
    <property type="match status" value="1"/>
</dbReference>
<feature type="chain" id="PRO_5046420291" evidence="2">
    <location>
        <begin position="19"/>
        <end position="217"/>
    </location>
</feature>
<dbReference type="Proteomes" id="UP001446871">
    <property type="component" value="Unassembled WGS sequence"/>
</dbReference>
<accession>A0ABR1WGJ3</accession>
<keyword evidence="2" id="KW-0732">Signal</keyword>
<sequence length="217" mass="21300">MPSITALMLLSAAGLAAAQTTVMDMFLPGFEGDNLEASVVTAMTKPPSIEYFVQCRKGTDANDCGLGPGVSVTMAPGSYAVGLNEPPAFTMSVNCQIEHQTAVCTRMAAGSEANDPGTEMETMTDVNTADFFFPVAVTAGLEKLAAFTTGGSSSAAQPTQAAASSSSGPGGASAAASPSSGGAAPTSSSTGGAALPQITQHAVLAGVAALVGGAMIL</sequence>
<name>A0ABR1WGJ3_9PEZI</name>
<evidence type="ECO:0000256" key="2">
    <source>
        <dbReference type="SAM" id="SignalP"/>
    </source>
</evidence>
<organism evidence="3 4">
    <name type="scientific">Apiospora saccharicola</name>
    <dbReference type="NCBI Taxonomy" id="335842"/>
    <lineage>
        <taxon>Eukaryota</taxon>
        <taxon>Fungi</taxon>
        <taxon>Dikarya</taxon>
        <taxon>Ascomycota</taxon>
        <taxon>Pezizomycotina</taxon>
        <taxon>Sordariomycetes</taxon>
        <taxon>Xylariomycetidae</taxon>
        <taxon>Amphisphaeriales</taxon>
        <taxon>Apiosporaceae</taxon>
        <taxon>Apiospora</taxon>
    </lineage>
</organism>
<gene>
    <name evidence="3" type="ORF">PG996_001414</name>
</gene>
<comment type="caution">
    <text evidence="3">The sequence shown here is derived from an EMBL/GenBank/DDBJ whole genome shotgun (WGS) entry which is preliminary data.</text>
</comment>
<keyword evidence="4" id="KW-1185">Reference proteome</keyword>
<reference evidence="3 4" key="1">
    <citation type="submission" date="2023-01" db="EMBL/GenBank/DDBJ databases">
        <title>Analysis of 21 Apiospora genomes using comparative genomics revels a genus with tremendous synthesis potential of carbohydrate active enzymes and secondary metabolites.</title>
        <authorList>
            <person name="Sorensen T."/>
        </authorList>
    </citation>
    <scope>NUCLEOTIDE SEQUENCE [LARGE SCALE GENOMIC DNA]</scope>
    <source>
        <strain evidence="3 4">CBS 83171</strain>
    </source>
</reference>
<protein>
    <submittedName>
        <fullName evidence="3">Uncharacterized protein</fullName>
    </submittedName>
</protein>
<proteinExistence type="predicted"/>
<feature type="region of interest" description="Disordered" evidence="1">
    <location>
        <begin position="150"/>
        <end position="192"/>
    </location>
</feature>
<dbReference type="PANTHER" id="PTHR40640:SF1">
    <property type="entry name" value="ANCHORED GLYCOPROTEIN, PUTATIVE (AFU_ORTHOLOGUE AFUA_8G04860)-RELATED"/>
    <property type="match status" value="1"/>
</dbReference>
<feature type="signal peptide" evidence="2">
    <location>
        <begin position="1"/>
        <end position="18"/>
    </location>
</feature>
<dbReference type="EMBL" id="JAQQWM010000001">
    <property type="protein sequence ID" value="KAK8082633.1"/>
    <property type="molecule type" value="Genomic_DNA"/>
</dbReference>
<evidence type="ECO:0000313" key="3">
    <source>
        <dbReference type="EMBL" id="KAK8082633.1"/>
    </source>
</evidence>
<evidence type="ECO:0000256" key="1">
    <source>
        <dbReference type="SAM" id="MobiDB-lite"/>
    </source>
</evidence>
<evidence type="ECO:0000313" key="4">
    <source>
        <dbReference type="Proteomes" id="UP001446871"/>
    </source>
</evidence>